<evidence type="ECO:0000313" key="1">
    <source>
        <dbReference type="EMBL" id="BCU03734.1"/>
    </source>
</evidence>
<proteinExistence type="predicted"/>
<organism evidence="1 2">
    <name type="scientific">Pandoravirus japonicus</name>
    <dbReference type="NCBI Taxonomy" id="2823154"/>
    <lineage>
        <taxon>Viruses</taxon>
        <taxon>Pandoravirus</taxon>
    </lineage>
</organism>
<accession>A0A811BNS7</accession>
<protein>
    <submittedName>
        <fullName evidence="1">Uncharacterized protein</fullName>
    </submittedName>
</protein>
<sequence>MAAVVGFFFVWRSRCRRKLGQLKARQAHGGEKKRRPPLGRRLLIFAPCLRKKPETIQSQTIHKTSQWEGGF</sequence>
<reference evidence="1" key="1">
    <citation type="submission" date="2021-04" db="EMBL/GenBank/DDBJ databases">
        <title>Draft Genome Sequence of Pandoravirus japonicus, Isolated from the Sabaishi River of Niigata, Japan.</title>
        <authorList>
            <person name="Hosokawa N."/>
            <person name="Takahashi H."/>
            <person name="Aoki K."/>
            <person name="Takemura M."/>
        </authorList>
    </citation>
    <scope>NUCLEOTIDE SEQUENCE</scope>
</reference>
<dbReference type="Proteomes" id="UP001253637">
    <property type="component" value="Segment"/>
</dbReference>
<evidence type="ECO:0000313" key="2">
    <source>
        <dbReference type="Proteomes" id="UP001253637"/>
    </source>
</evidence>
<name>A0A811BNS7_9VIRU</name>
<dbReference type="EMBL" id="LC625835">
    <property type="protein sequence ID" value="BCU03734.1"/>
    <property type="molecule type" value="Genomic_DNA"/>
</dbReference>